<feature type="region of interest" description="Disordered" evidence="1">
    <location>
        <begin position="1"/>
        <end position="73"/>
    </location>
</feature>
<evidence type="ECO:0000313" key="2">
    <source>
        <dbReference type="EMBL" id="KAH9831877.1"/>
    </source>
</evidence>
<keyword evidence="3" id="KW-1185">Reference proteome</keyword>
<evidence type="ECO:0000256" key="1">
    <source>
        <dbReference type="SAM" id="MobiDB-lite"/>
    </source>
</evidence>
<dbReference type="EMBL" id="RIBY02001169">
    <property type="protein sequence ID" value="KAH9831877.1"/>
    <property type="molecule type" value="Genomic_DNA"/>
</dbReference>
<sequence length="123" mass="13583">MDTAMQIDPDSTQPVQRGCKRAIQHRDDDSDDDRSGSRNAQLCPGSGTVHYGSADAPSKRHRNSIGGTVHRRPGPLRYKAHTLLNDLAFSKLYVTANFPNYNPASSPVVICFVAQHDFLYKAL</sequence>
<reference evidence="2 3" key="1">
    <citation type="journal article" date="2018" name="IMA Fungus">
        <title>IMA Genome-F 10: Nine draft genome sequences of Claviceps purpurea s.lat., including C. arundinis, C. humidiphila, and C. cf. spartinae, pseudomolecules for the pitch canker pathogen Fusarium circinatum, draft genome of Davidsoniella eucalypti, Grosmannia galeiformis, Quambalaria eucalypti, and Teratosphaeria destructans.</title>
        <authorList>
            <person name="Wingfield B.D."/>
            <person name="Liu M."/>
            <person name="Nguyen H.D."/>
            <person name="Lane F.A."/>
            <person name="Morgan S.W."/>
            <person name="De Vos L."/>
            <person name="Wilken P.M."/>
            <person name="Duong T.A."/>
            <person name="Aylward J."/>
            <person name="Coetzee M.P."/>
            <person name="Dadej K."/>
            <person name="De Beer Z.W."/>
            <person name="Findlay W."/>
            <person name="Havenga M."/>
            <person name="Kolarik M."/>
            <person name="Menzies J.G."/>
            <person name="Naidoo K."/>
            <person name="Pochopski O."/>
            <person name="Shoukouhi P."/>
            <person name="Santana Q.C."/>
            <person name="Seifert K.A."/>
            <person name="Soal N."/>
            <person name="Steenkamp E.T."/>
            <person name="Tatham C.T."/>
            <person name="van der Nest M.A."/>
            <person name="Wingfield M.J."/>
        </authorList>
    </citation>
    <scope>NUCLEOTIDE SEQUENCE [LARGE SCALE GENOMIC DNA]</scope>
    <source>
        <strain evidence="2">CMW44962</strain>
    </source>
</reference>
<dbReference type="OrthoDB" id="3840335at2759"/>
<organism evidence="2 3">
    <name type="scientific">Teratosphaeria destructans</name>
    <dbReference type="NCBI Taxonomy" id="418781"/>
    <lineage>
        <taxon>Eukaryota</taxon>
        <taxon>Fungi</taxon>
        <taxon>Dikarya</taxon>
        <taxon>Ascomycota</taxon>
        <taxon>Pezizomycotina</taxon>
        <taxon>Dothideomycetes</taxon>
        <taxon>Dothideomycetidae</taxon>
        <taxon>Mycosphaerellales</taxon>
        <taxon>Teratosphaeriaceae</taxon>
        <taxon>Teratosphaeria</taxon>
    </lineage>
</organism>
<name>A0A9W7W3N9_9PEZI</name>
<evidence type="ECO:0000313" key="3">
    <source>
        <dbReference type="Proteomes" id="UP001138500"/>
    </source>
</evidence>
<accession>A0A9W7W3N9</accession>
<comment type="caution">
    <text evidence="2">The sequence shown here is derived from an EMBL/GenBank/DDBJ whole genome shotgun (WGS) entry which is preliminary data.</text>
</comment>
<protein>
    <submittedName>
        <fullName evidence="2">Uncharacterized protein</fullName>
    </submittedName>
</protein>
<dbReference type="Proteomes" id="UP001138500">
    <property type="component" value="Unassembled WGS sequence"/>
</dbReference>
<proteinExistence type="predicted"/>
<gene>
    <name evidence="2" type="ORF">Tdes44962_MAKER08902</name>
</gene>
<dbReference type="AlphaFoldDB" id="A0A9W7W3N9"/>
<feature type="compositionally biased region" description="Basic residues" evidence="1">
    <location>
        <begin position="59"/>
        <end position="73"/>
    </location>
</feature>
<feature type="compositionally biased region" description="Basic and acidic residues" evidence="1">
    <location>
        <begin position="24"/>
        <end position="36"/>
    </location>
</feature>
<reference evidence="2 3" key="2">
    <citation type="journal article" date="2021" name="Curr. Genet.">
        <title>Genetic response to nitrogen starvation in the aggressive Eucalyptus foliar pathogen Teratosphaeria destructans.</title>
        <authorList>
            <person name="Havenga M."/>
            <person name="Wingfield B.D."/>
            <person name="Wingfield M.J."/>
            <person name="Dreyer L.L."/>
            <person name="Roets F."/>
            <person name="Aylward J."/>
        </authorList>
    </citation>
    <scope>NUCLEOTIDE SEQUENCE [LARGE SCALE GENOMIC DNA]</scope>
    <source>
        <strain evidence="2">CMW44962</strain>
    </source>
</reference>